<comment type="similarity">
    <text evidence="8">Belongs to the nanos family.</text>
</comment>
<evidence type="ECO:0000256" key="2">
    <source>
        <dbReference type="ARBA" id="ARBA00022490"/>
    </source>
</evidence>
<evidence type="ECO:0000256" key="1">
    <source>
        <dbReference type="ARBA" id="ARBA00004496"/>
    </source>
</evidence>
<dbReference type="AlphaFoldDB" id="A0A2T7NP93"/>
<dbReference type="GO" id="GO:0008270">
    <property type="term" value="F:zinc ion binding"/>
    <property type="evidence" value="ECO:0007669"/>
    <property type="project" value="UniProtKB-KW"/>
</dbReference>
<dbReference type="OrthoDB" id="10010129at2759"/>
<keyword evidence="3" id="KW-0479">Metal-binding</keyword>
<organism evidence="10 11">
    <name type="scientific">Pomacea canaliculata</name>
    <name type="common">Golden apple snail</name>
    <dbReference type="NCBI Taxonomy" id="400727"/>
    <lineage>
        <taxon>Eukaryota</taxon>
        <taxon>Metazoa</taxon>
        <taxon>Spiralia</taxon>
        <taxon>Lophotrochozoa</taxon>
        <taxon>Mollusca</taxon>
        <taxon>Gastropoda</taxon>
        <taxon>Caenogastropoda</taxon>
        <taxon>Architaenioglossa</taxon>
        <taxon>Ampullarioidea</taxon>
        <taxon>Ampullariidae</taxon>
        <taxon>Pomacea</taxon>
    </lineage>
</organism>
<dbReference type="InterPro" id="IPR024161">
    <property type="entry name" value="Znf_nanos-typ"/>
</dbReference>
<accession>A0A2T7NP93</accession>
<dbReference type="GO" id="GO:0006417">
    <property type="term" value="P:regulation of translation"/>
    <property type="evidence" value="ECO:0007669"/>
    <property type="project" value="UniProtKB-UniRule"/>
</dbReference>
<protein>
    <recommendedName>
        <fullName evidence="9">Nanos-type domain-containing protein</fullName>
    </recommendedName>
</protein>
<evidence type="ECO:0000256" key="5">
    <source>
        <dbReference type="ARBA" id="ARBA00022833"/>
    </source>
</evidence>
<dbReference type="GO" id="GO:0005737">
    <property type="term" value="C:cytoplasm"/>
    <property type="evidence" value="ECO:0007669"/>
    <property type="project" value="UniProtKB-SubCell"/>
</dbReference>
<keyword evidence="11" id="KW-1185">Reference proteome</keyword>
<evidence type="ECO:0000256" key="3">
    <source>
        <dbReference type="ARBA" id="ARBA00022723"/>
    </source>
</evidence>
<name>A0A2T7NP93_POMCA</name>
<evidence type="ECO:0000256" key="8">
    <source>
        <dbReference type="PROSITE-ProRule" id="PRU00855"/>
    </source>
</evidence>
<keyword evidence="4 8" id="KW-0863">Zinc-finger</keyword>
<evidence type="ECO:0000256" key="6">
    <source>
        <dbReference type="ARBA" id="ARBA00022845"/>
    </source>
</evidence>
<keyword evidence="5" id="KW-0862">Zinc</keyword>
<dbReference type="PANTHER" id="PTHR12887">
    <property type="entry name" value="NANOS PROTEIN"/>
    <property type="match status" value="1"/>
</dbReference>
<dbReference type="EMBL" id="PZQS01000010">
    <property type="protein sequence ID" value="PVD22995.1"/>
    <property type="molecule type" value="Genomic_DNA"/>
</dbReference>
<feature type="domain" description="Nanos-type" evidence="9">
    <location>
        <begin position="115"/>
        <end position="169"/>
    </location>
</feature>
<evidence type="ECO:0000256" key="7">
    <source>
        <dbReference type="ARBA" id="ARBA00022884"/>
    </source>
</evidence>
<dbReference type="Pfam" id="PF05741">
    <property type="entry name" value="zf-nanos"/>
    <property type="match status" value="1"/>
</dbReference>
<evidence type="ECO:0000256" key="4">
    <source>
        <dbReference type="ARBA" id="ARBA00022771"/>
    </source>
</evidence>
<dbReference type="STRING" id="400727.A0A2T7NP93"/>
<dbReference type="GO" id="GO:0003723">
    <property type="term" value="F:RNA binding"/>
    <property type="evidence" value="ECO:0007669"/>
    <property type="project" value="UniProtKB-UniRule"/>
</dbReference>
<sequence>MSDQEYSLFGGREIFGSALLRKSMQEHSICRPITKACEDVIVSSEVSHSSCVPVVPSRATTMVLPSSKLKPVITKSNTSQVSGSVSSARCQMRRRRASVDDDDTDIYQKESSGITCAFCRKNGETREFYTTHKLKDIHGNVICPVLRAYTCPKCGQSGDLAHTESHCPFAGSSPSLIHSLRTRRTSCGIRTQKH</sequence>
<reference evidence="10 11" key="1">
    <citation type="submission" date="2018-04" db="EMBL/GenBank/DDBJ databases">
        <title>The genome of golden apple snail Pomacea canaliculata provides insight into stress tolerance and invasive adaptation.</title>
        <authorList>
            <person name="Liu C."/>
            <person name="Liu B."/>
            <person name="Ren Y."/>
            <person name="Zhang Y."/>
            <person name="Wang H."/>
            <person name="Li S."/>
            <person name="Jiang F."/>
            <person name="Yin L."/>
            <person name="Zhang G."/>
            <person name="Qian W."/>
            <person name="Fan W."/>
        </authorList>
    </citation>
    <scope>NUCLEOTIDE SEQUENCE [LARGE SCALE GENOMIC DNA]</scope>
    <source>
        <strain evidence="10">SZHN2017</strain>
        <tissue evidence="10">Muscle</tissue>
    </source>
</reference>
<dbReference type="Gene3D" id="4.10.60.30">
    <property type="entry name" value="Nanos, RNA-binding domain"/>
    <property type="match status" value="1"/>
</dbReference>
<keyword evidence="6 8" id="KW-0810">Translation regulation</keyword>
<proteinExistence type="inferred from homology"/>
<gene>
    <name evidence="10" type="ORF">C0Q70_16256</name>
</gene>
<dbReference type="Proteomes" id="UP000245119">
    <property type="component" value="Linkage Group LG10"/>
</dbReference>
<evidence type="ECO:0000259" key="9">
    <source>
        <dbReference type="PROSITE" id="PS51522"/>
    </source>
</evidence>
<comment type="caution">
    <text evidence="10">The sequence shown here is derived from an EMBL/GenBank/DDBJ whole genome shotgun (WGS) entry which is preliminary data.</text>
</comment>
<dbReference type="InterPro" id="IPR008705">
    <property type="entry name" value="Nanos/Xcar2"/>
</dbReference>
<dbReference type="InterPro" id="IPR038129">
    <property type="entry name" value="Nanos_sf"/>
</dbReference>
<evidence type="ECO:0000313" key="11">
    <source>
        <dbReference type="Proteomes" id="UP000245119"/>
    </source>
</evidence>
<comment type="subcellular location">
    <subcellularLocation>
        <location evidence="1">Cytoplasm</location>
    </subcellularLocation>
</comment>
<dbReference type="PROSITE" id="PS51522">
    <property type="entry name" value="ZF_NANOS"/>
    <property type="match status" value="1"/>
</dbReference>
<evidence type="ECO:0000313" key="10">
    <source>
        <dbReference type="EMBL" id="PVD22995.1"/>
    </source>
</evidence>
<keyword evidence="2" id="KW-0963">Cytoplasm</keyword>
<keyword evidence="7 8" id="KW-0694">RNA-binding</keyword>